<dbReference type="CDD" id="cd02440">
    <property type="entry name" value="AdoMet_MTases"/>
    <property type="match status" value="1"/>
</dbReference>
<dbReference type="STRING" id="1296565.SAMN05660657_04721"/>
<dbReference type="GO" id="GO:0008168">
    <property type="term" value="F:methyltransferase activity"/>
    <property type="evidence" value="ECO:0007669"/>
    <property type="project" value="UniProtKB-KW"/>
</dbReference>
<dbReference type="OrthoDB" id="3528482at2"/>
<accession>A0A1I7CPB8</accession>
<keyword evidence="1" id="KW-0808">Transferase</keyword>
<organism evidence="1 2">
    <name type="scientific">Geodermatophilus amargosae</name>
    <dbReference type="NCBI Taxonomy" id="1296565"/>
    <lineage>
        <taxon>Bacteria</taxon>
        <taxon>Bacillati</taxon>
        <taxon>Actinomycetota</taxon>
        <taxon>Actinomycetes</taxon>
        <taxon>Geodermatophilales</taxon>
        <taxon>Geodermatophilaceae</taxon>
        <taxon>Geodermatophilus</taxon>
    </lineage>
</organism>
<dbReference type="AlphaFoldDB" id="A0A1I7CPB8"/>
<dbReference type="RefSeq" id="WP_093583401.1">
    <property type="nucleotide sequence ID" value="NZ_FPBA01000024.1"/>
</dbReference>
<protein>
    <submittedName>
        <fullName evidence="1">Phospholipid N-methyltransferase</fullName>
    </submittedName>
</protein>
<keyword evidence="2" id="KW-1185">Reference proteome</keyword>
<name>A0A1I7CPB8_9ACTN</name>
<dbReference type="EMBL" id="FPBA01000024">
    <property type="protein sequence ID" value="SFU01244.1"/>
    <property type="molecule type" value="Genomic_DNA"/>
</dbReference>
<dbReference type="InterPro" id="IPR029063">
    <property type="entry name" value="SAM-dependent_MTases_sf"/>
</dbReference>
<proteinExistence type="predicted"/>
<evidence type="ECO:0000313" key="1">
    <source>
        <dbReference type="EMBL" id="SFU01244.1"/>
    </source>
</evidence>
<keyword evidence="1" id="KW-0489">Methyltransferase</keyword>
<dbReference type="Gene3D" id="3.40.50.150">
    <property type="entry name" value="Vaccinia Virus protein VP39"/>
    <property type="match status" value="1"/>
</dbReference>
<dbReference type="SUPFAM" id="SSF53335">
    <property type="entry name" value="S-adenosyl-L-methionine-dependent methyltransferases"/>
    <property type="match status" value="1"/>
</dbReference>
<reference evidence="2" key="1">
    <citation type="submission" date="2016-10" db="EMBL/GenBank/DDBJ databases">
        <authorList>
            <person name="Varghese N."/>
            <person name="Submissions S."/>
        </authorList>
    </citation>
    <scope>NUCLEOTIDE SEQUENCE [LARGE SCALE GENOMIC DNA]</scope>
    <source>
        <strain evidence="2">DSM 46136</strain>
    </source>
</reference>
<dbReference type="Proteomes" id="UP000199546">
    <property type="component" value="Unassembled WGS sequence"/>
</dbReference>
<dbReference type="GO" id="GO:0032259">
    <property type="term" value="P:methylation"/>
    <property type="evidence" value="ECO:0007669"/>
    <property type="project" value="UniProtKB-KW"/>
</dbReference>
<sequence>MYISSPTATARTSTPIRRRRPASDAGLFLREFLRAPLRTASVVPSSRALAARMIEPLISSGGPTQDPPVVVELGPGTGAFTEALPAALPAIRYAGIELNPTMGDHLLTRFPGIDLVRGPASDLHGALAARGLSSVDLVVGGLPWQAFAGTAGTDLVAALLAPAGAYTQFTYTWSRWAPPGRRQHRELQRFFGRVELSPTVWRNLPPAVVYTATSPFRAVDDTFARSS</sequence>
<evidence type="ECO:0000313" key="2">
    <source>
        <dbReference type="Proteomes" id="UP000199546"/>
    </source>
</evidence>
<gene>
    <name evidence="1" type="ORF">SAMN05660657_04721</name>
</gene>